<evidence type="ECO:0000313" key="2">
    <source>
        <dbReference type="EMBL" id="KAJ7366034.1"/>
    </source>
</evidence>
<proteinExistence type="predicted"/>
<organism evidence="2 3">
    <name type="scientific">Mycena albidolilacea</name>
    <dbReference type="NCBI Taxonomy" id="1033008"/>
    <lineage>
        <taxon>Eukaryota</taxon>
        <taxon>Fungi</taxon>
        <taxon>Dikarya</taxon>
        <taxon>Basidiomycota</taxon>
        <taxon>Agaricomycotina</taxon>
        <taxon>Agaricomycetes</taxon>
        <taxon>Agaricomycetidae</taxon>
        <taxon>Agaricales</taxon>
        <taxon>Marasmiineae</taxon>
        <taxon>Mycenaceae</taxon>
        <taxon>Mycena</taxon>
    </lineage>
</organism>
<evidence type="ECO:0000313" key="3">
    <source>
        <dbReference type="Proteomes" id="UP001218218"/>
    </source>
</evidence>
<reference evidence="2" key="1">
    <citation type="submission" date="2023-03" db="EMBL/GenBank/DDBJ databases">
        <title>Massive genome expansion in bonnet fungi (Mycena s.s.) driven by repeated elements and novel gene families across ecological guilds.</title>
        <authorList>
            <consortium name="Lawrence Berkeley National Laboratory"/>
            <person name="Harder C.B."/>
            <person name="Miyauchi S."/>
            <person name="Viragh M."/>
            <person name="Kuo A."/>
            <person name="Thoen E."/>
            <person name="Andreopoulos B."/>
            <person name="Lu D."/>
            <person name="Skrede I."/>
            <person name="Drula E."/>
            <person name="Henrissat B."/>
            <person name="Morin E."/>
            <person name="Kohler A."/>
            <person name="Barry K."/>
            <person name="LaButti K."/>
            <person name="Morin E."/>
            <person name="Salamov A."/>
            <person name="Lipzen A."/>
            <person name="Mereny Z."/>
            <person name="Hegedus B."/>
            <person name="Baldrian P."/>
            <person name="Stursova M."/>
            <person name="Weitz H."/>
            <person name="Taylor A."/>
            <person name="Grigoriev I.V."/>
            <person name="Nagy L.G."/>
            <person name="Martin F."/>
            <person name="Kauserud H."/>
        </authorList>
    </citation>
    <scope>NUCLEOTIDE SEQUENCE</scope>
    <source>
        <strain evidence="2">CBHHK002</strain>
    </source>
</reference>
<dbReference type="AlphaFoldDB" id="A0AAD7F2S7"/>
<gene>
    <name evidence="2" type="ORF">DFH08DRAFT_948099</name>
</gene>
<protein>
    <submittedName>
        <fullName evidence="2">Uncharacterized protein</fullName>
    </submittedName>
</protein>
<accession>A0AAD7F2S7</accession>
<feature type="region of interest" description="Disordered" evidence="1">
    <location>
        <begin position="108"/>
        <end position="159"/>
    </location>
</feature>
<sequence>MNMQTTSPQSEIEAGFAEEAELYEAEARNRLIETSVPSEDGHGDGDGDALSVSITAFLRAVSFFLEIDLQIGITSTTTSGLLLLKFDSILDRPSPRVDRILDESGRVDVDPCTSNARSETRAHSAFPQADFTEDSTSSGSREAARNRGPHRRARPGSDLRYEDKDALVHSGIINRFLSAAFDKSNPLVDSPTVVFITAHRGILGGFFHALGRPRYALPTREVDQMRPSIKISSSRFPFARDALLAPLVAPLHVGARTIEDALQGPSGERGWLNIASCLLLAALARIRTVHHGKAWQN</sequence>
<keyword evidence="3" id="KW-1185">Reference proteome</keyword>
<evidence type="ECO:0000256" key="1">
    <source>
        <dbReference type="SAM" id="MobiDB-lite"/>
    </source>
</evidence>
<dbReference type="EMBL" id="JARIHO010000002">
    <property type="protein sequence ID" value="KAJ7366034.1"/>
    <property type="molecule type" value="Genomic_DNA"/>
</dbReference>
<comment type="caution">
    <text evidence="2">The sequence shown here is derived from an EMBL/GenBank/DDBJ whole genome shotgun (WGS) entry which is preliminary data.</text>
</comment>
<dbReference type="Proteomes" id="UP001218218">
    <property type="component" value="Unassembled WGS sequence"/>
</dbReference>
<name>A0AAD7F2S7_9AGAR</name>